<accession>A0ABZ2DRU1</accession>
<organism evidence="1 2">
    <name type="scientific">Raoultella ornithinolytica</name>
    <name type="common">Klebsiella ornithinolytica</name>
    <dbReference type="NCBI Taxonomy" id="54291"/>
    <lineage>
        <taxon>Bacteria</taxon>
        <taxon>Pseudomonadati</taxon>
        <taxon>Pseudomonadota</taxon>
        <taxon>Gammaproteobacteria</taxon>
        <taxon>Enterobacterales</taxon>
        <taxon>Enterobacteriaceae</taxon>
        <taxon>Klebsiella/Raoultella group</taxon>
        <taxon>Raoultella</taxon>
    </lineage>
</organism>
<gene>
    <name evidence="1" type="ORF">LM286_17115</name>
</gene>
<dbReference type="RefSeq" id="WP_004860223.1">
    <property type="nucleotide sequence ID" value="NZ_CP145156.1"/>
</dbReference>
<evidence type="ECO:0000313" key="1">
    <source>
        <dbReference type="EMBL" id="WWC10075.1"/>
    </source>
</evidence>
<keyword evidence="2" id="KW-1185">Reference proteome</keyword>
<proteinExistence type="predicted"/>
<dbReference type="EMBL" id="CP145163">
    <property type="protein sequence ID" value="WWC10075.1"/>
    <property type="molecule type" value="Genomic_DNA"/>
</dbReference>
<name>A0ABZ2DRU1_RAOOR</name>
<dbReference type="Proteomes" id="UP001350972">
    <property type="component" value="Chromosome"/>
</dbReference>
<evidence type="ECO:0000313" key="2">
    <source>
        <dbReference type="Proteomes" id="UP001350972"/>
    </source>
</evidence>
<reference evidence="1 2" key="1">
    <citation type="submission" date="2024-02" db="EMBL/GenBank/DDBJ databases">
        <title>Tn5403 promotes plasmid rearrangements and degradation of the Klebsiella pneumoniae carbapenemase (KPC) transposon Tn4401.</title>
        <authorList>
            <person name="Sheppard A.E."/>
            <person name="Barry K.E."/>
            <person name="Parikh H.I."/>
            <person name="Vegesana K."/>
            <person name="Sebra R."/>
            <person name="George S."/>
            <person name="Sanderson N.D."/>
            <person name="Stoesser N."/>
            <person name="Eyre D.W."/>
            <person name="Crook D.W."/>
            <person name="Walker A.S."/>
            <person name="Mathers A.J."/>
        </authorList>
    </citation>
    <scope>NUCLEOTIDE SEQUENCE [LARGE SCALE GENOMIC DNA]</scope>
    <source>
        <strain evidence="1 2">CAV1921</strain>
    </source>
</reference>
<protein>
    <submittedName>
        <fullName evidence="1">Uncharacterized protein</fullName>
    </submittedName>
</protein>
<sequence>MRNNNEIEEVKNLCKACLPILVEYIEAIDVDFYNIVLYQQTDKYRSYDELFEIIRIFCRDNQELYLKIRDFESVQFCISFLDLTTIYEYFINFQQSLYDLFEEHKKLCVHLYEAFHLNGKTPEILVCANIYKHKDYVSEKIDAEFKDEFKQLLYKIDSCKTSFLINFFSYRGAHYNDIILNEYMTLKDLKPNFIKITIDNTKKSIYVDQNVLSEYISGKDIKLCNDIDKLKESGSSIFVFSPYIIEDGIKMDIMRFNVYLEKILSLTDGVLMGRIDDELAFINEDINSLVGRVLRWLPATVAAEEYKYITAKINELSNSYFDKNSKLVKRISNNIGFFFSDKHVIENIILDSERELSLYEFLKWTIISKGLSFSIDDLINRKITWTNDEDLINKIEGLCTFLDLINYKTESTKDKMKVKSSYQDIQHLTHAWKCNYLLTNDKRLISRGEFIYYILRIETKILRANEINTLIH</sequence>